<evidence type="ECO:0000256" key="3">
    <source>
        <dbReference type="ARBA" id="ARBA00022517"/>
    </source>
</evidence>
<sequence length="237" mass="27091">MTDLRLRLADIDLGNLLFEDKAPLQNVCGDKICLSLYPDFLASNWYAFSLLLFQAPKTRDLARWERYARIKGIHNKKKSKKVWDETTKSWKPRWGKGRADDIKDKWVLEVPDNAGRSTNLMEFFTQIHTRTNLKSLRDKKLIVLPRMSSSDCGIFLMQPKLVVVSELFTLPFISLSLIRVSLMNCYTCIANPAGILAEVELNKSGLSQAYRIASTSDASLGRFTQDVNIKKIKKKTE</sequence>
<dbReference type="OrthoDB" id="28455at2759"/>
<organism evidence="6 7">
    <name type="scientific">Protopolystoma xenopodis</name>
    <dbReference type="NCBI Taxonomy" id="117903"/>
    <lineage>
        <taxon>Eukaryota</taxon>
        <taxon>Metazoa</taxon>
        <taxon>Spiralia</taxon>
        <taxon>Lophotrochozoa</taxon>
        <taxon>Platyhelminthes</taxon>
        <taxon>Monogenea</taxon>
        <taxon>Polyopisthocotylea</taxon>
        <taxon>Polystomatidea</taxon>
        <taxon>Polystomatidae</taxon>
        <taxon>Protopolystoma</taxon>
    </lineage>
</organism>
<dbReference type="AlphaFoldDB" id="A0A3S5B0H2"/>
<comment type="function">
    <text evidence="5">Involved in ribosomal large subunit assembly.</text>
</comment>
<proteinExistence type="inferred from homology"/>
<dbReference type="EMBL" id="CAAALY010007004">
    <property type="protein sequence ID" value="VEL09701.1"/>
    <property type="molecule type" value="Genomic_DNA"/>
</dbReference>
<evidence type="ECO:0000313" key="6">
    <source>
        <dbReference type="EMBL" id="VEL09701.1"/>
    </source>
</evidence>
<protein>
    <recommendedName>
        <fullName evidence="5">Ribosome biogenesis regulatory protein</fullName>
    </recommendedName>
</protein>
<evidence type="ECO:0000256" key="5">
    <source>
        <dbReference type="RuleBase" id="RU364132"/>
    </source>
</evidence>
<gene>
    <name evidence="6" type="ORF">PXEA_LOCUS3141</name>
</gene>
<comment type="caution">
    <text evidence="6">The sequence shown here is derived from an EMBL/GenBank/DDBJ whole genome shotgun (WGS) entry which is preliminary data.</text>
</comment>
<keyword evidence="7" id="KW-1185">Reference proteome</keyword>
<dbReference type="InterPro" id="IPR007023">
    <property type="entry name" value="Ribosom_reg"/>
</dbReference>
<accession>A0A3S5B0H2</accession>
<keyword evidence="3 5" id="KW-0690">Ribosome biogenesis</keyword>
<evidence type="ECO:0000256" key="2">
    <source>
        <dbReference type="ARBA" id="ARBA00010077"/>
    </source>
</evidence>
<comment type="subcellular location">
    <subcellularLocation>
        <location evidence="1 5">Nucleus</location>
    </subcellularLocation>
</comment>
<keyword evidence="4 5" id="KW-0539">Nucleus</keyword>
<evidence type="ECO:0000256" key="4">
    <source>
        <dbReference type="ARBA" id="ARBA00023242"/>
    </source>
</evidence>
<dbReference type="Pfam" id="PF04939">
    <property type="entry name" value="RRS1"/>
    <property type="match status" value="1"/>
</dbReference>
<evidence type="ECO:0000313" key="7">
    <source>
        <dbReference type="Proteomes" id="UP000784294"/>
    </source>
</evidence>
<dbReference type="Proteomes" id="UP000784294">
    <property type="component" value="Unassembled WGS sequence"/>
</dbReference>
<comment type="similarity">
    <text evidence="2 5">Belongs to the RRS1 family.</text>
</comment>
<reference evidence="6" key="1">
    <citation type="submission" date="2018-11" db="EMBL/GenBank/DDBJ databases">
        <authorList>
            <consortium name="Pathogen Informatics"/>
        </authorList>
    </citation>
    <scope>NUCLEOTIDE SEQUENCE</scope>
</reference>
<dbReference type="GO" id="GO:0005634">
    <property type="term" value="C:nucleus"/>
    <property type="evidence" value="ECO:0007669"/>
    <property type="project" value="UniProtKB-SubCell"/>
</dbReference>
<name>A0A3S5B0H2_9PLAT</name>
<dbReference type="GO" id="GO:0042254">
    <property type="term" value="P:ribosome biogenesis"/>
    <property type="evidence" value="ECO:0007669"/>
    <property type="project" value="UniProtKB-KW"/>
</dbReference>
<evidence type="ECO:0000256" key="1">
    <source>
        <dbReference type="ARBA" id="ARBA00004123"/>
    </source>
</evidence>